<evidence type="ECO:0000256" key="1">
    <source>
        <dbReference type="SAM" id="Phobius"/>
    </source>
</evidence>
<feature type="transmembrane region" description="Helical" evidence="1">
    <location>
        <begin position="57"/>
        <end position="74"/>
    </location>
</feature>
<sequence length="225" mass="26193">MSMRWHRNRNLSKDEYLKNFDKNAKPAQAEKDSKIENAYRQAAEIRKFEIELFWKRAGYFWAFIISIYAAFFNVQKEFYYDKCTGNFKHGTIPLLSLSALGFFFCLAWLLSSYASKFWQENWENHIDLLEDYVTGPLHKIYSAGESFSVSKINIAAGYIVSFFSAGLFVFELAEFCRNLKLNHFLIFLVLIVLFSCGVAGFIFQMKGNVSNNGEIHFDKKVYEGN</sequence>
<keyword evidence="1" id="KW-0472">Membrane</keyword>
<protein>
    <submittedName>
        <fullName evidence="2">Uncharacterized protein</fullName>
    </submittedName>
</protein>
<organism evidence="2 3">
    <name type="scientific">Treponema succinifaciens (strain ATCC 33096 / DSM 2489 / 6091)</name>
    <dbReference type="NCBI Taxonomy" id="869209"/>
    <lineage>
        <taxon>Bacteria</taxon>
        <taxon>Pseudomonadati</taxon>
        <taxon>Spirochaetota</taxon>
        <taxon>Spirochaetia</taxon>
        <taxon>Spirochaetales</taxon>
        <taxon>Treponemataceae</taxon>
        <taxon>Treponema</taxon>
    </lineage>
</organism>
<evidence type="ECO:0000313" key="3">
    <source>
        <dbReference type="Proteomes" id="UP000006852"/>
    </source>
</evidence>
<dbReference type="HOGENOM" id="CLU_091681_1_0_12"/>
<dbReference type="Pfam" id="PF24838">
    <property type="entry name" value="8xMP"/>
    <property type="match status" value="1"/>
</dbReference>
<dbReference type="InterPro" id="IPR056918">
    <property type="entry name" value="8xMP"/>
</dbReference>
<dbReference type="GeneID" id="302999877"/>
<dbReference type="RefSeq" id="WP_013702354.1">
    <property type="nucleotide sequence ID" value="NC_015385.1"/>
</dbReference>
<dbReference type="KEGG" id="tsu:Tresu_2233"/>
<keyword evidence="1" id="KW-0812">Transmembrane</keyword>
<proteinExistence type="predicted"/>
<evidence type="ECO:0000313" key="2">
    <source>
        <dbReference type="EMBL" id="AEB15102.1"/>
    </source>
</evidence>
<feature type="transmembrane region" description="Helical" evidence="1">
    <location>
        <begin position="184"/>
        <end position="203"/>
    </location>
</feature>
<dbReference type="AlphaFoldDB" id="F2NTP3"/>
<dbReference type="STRING" id="869209.Tresu_2233"/>
<dbReference type="EMBL" id="CP002631">
    <property type="protein sequence ID" value="AEB15102.1"/>
    <property type="molecule type" value="Genomic_DNA"/>
</dbReference>
<reference evidence="3" key="2">
    <citation type="submission" date="2011-04" db="EMBL/GenBank/DDBJ databases">
        <title>The complete genome of chromosome of Treponema succinifaciens DSM 2489.</title>
        <authorList>
            <person name="Lucas S."/>
            <person name="Copeland A."/>
            <person name="Lapidus A."/>
            <person name="Bruce D."/>
            <person name="Goodwin L."/>
            <person name="Pitluck S."/>
            <person name="Peters L."/>
            <person name="Kyrpides N."/>
            <person name="Mavromatis K."/>
            <person name="Ivanova N."/>
            <person name="Ovchinnikova G."/>
            <person name="Teshima H."/>
            <person name="Detter J.C."/>
            <person name="Tapia R."/>
            <person name="Han C."/>
            <person name="Land M."/>
            <person name="Hauser L."/>
            <person name="Markowitz V."/>
            <person name="Cheng J.-F."/>
            <person name="Hugenholtz P."/>
            <person name="Woyke T."/>
            <person name="Wu D."/>
            <person name="Gronow S."/>
            <person name="Wellnitz S."/>
            <person name="Brambilla E."/>
            <person name="Klenk H.-P."/>
            <person name="Eisen J.A."/>
        </authorList>
    </citation>
    <scope>NUCLEOTIDE SEQUENCE [LARGE SCALE GENOMIC DNA]</scope>
    <source>
        <strain evidence="3">ATCC 33096 / DSM 2489 / 6091</strain>
    </source>
</reference>
<accession>F2NTP3</accession>
<dbReference type="OrthoDB" id="9153185at2"/>
<keyword evidence="1" id="KW-1133">Transmembrane helix</keyword>
<dbReference type="Proteomes" id="UP000006852">
    <property type="component" value="Chromosome"/>
</dbReference>
<dbReference type="eggNOG" id="ENOG5032R2K">
    <property type="taxonomic scope" value="Bacteria"/>
</dbReference>
<name>F2NTP3_TRES6</name>
<keyword evidence="3" id="KW-1185">Reference proteome</keyword>
<feature type="transmembrane region" description="Helical" evidence="1">
    <location>
        <begin position="152"/>
        <end position="172"/>
    </location>
</feature>
<reference evidence="2 3" key="1">
    <citation type="journal article" date="2011" name="Stand. Genomic Sci.">
        <title>Complete genome sequence of Treponema succinifaciens type strain (6091).</title>
        <authorList>
            <person name="Han C."/>
            <person name="Gronow S."/>
            <person name="Teshima H."/>
            <person name="Lapidus A."/>
            <person name="Nolan M."/>
            <person name="Lucas S."/>
            <person name="Hammon N."/>
            <person name="Deshpande S."/>
            <person name="Cheng J.F."/>
            <person name="Zeytun A."/>
            <person name="Tapia R."/>
            <person name="Goodwin L."/>
            <person name="Pitluck S."/>
            <person name="Liolios K."/>
            <person name="Pagani I."/>
            <person name="Ivanova N."/>
            <person name="Mavromatis K."/>
            <person name="Mikhailova N."/>
            <person name="Huntemann M."/>
            <person name="Pati A."/>
            <person name="Chen A."/>
            <person name="Palaniappan K."/>
            <person name="Land M."/>
            <person name="Hauser L."/>
            <person name="Brambilla E.M."/>
            <person name="Rohde M."/>
            <person name="Goker M."/>
            <person name="Woyke T."/>
            <person name="Bristow J."/>
            <person name="Eisen J.A."/>
            <person name="Markowitz V."/>
            <person name="Hugenholtz P."/>
            <person name="Kyrpides N.C."/>
            <person name="Klenk H.P."/>
            <person name="Detter J.C."/>
        </authorList>
    </citation>
    <scope>NUCLEOTIDE SEQUENCE [LARGE SCALE GENOMIC DNA]</scope>
    <source>
        <strain evidence="3">ATCC 33096 / DSM 2489 / 6091</strain>
    </source>
</reference>
<gene>
    <name evidence="2" type="ordered locus">Tresu_2233</name>
</gene>
<feature type="transmembrane region" description="Helical" evidence="1">
    <location>
        <begin position="94"/>
        <end position="114"/>
    </location>
</feature>